<feature type="compositionally biased region" description="Basic residues" evidence="2">
    <location>
        <begin position="574"/>
        <end position="586"/>
    </location>
</feature>
<evidence type="ECO:0000256" key="2">
    <source>
        <dbReference type="SAM" id="MobiDB-lite"/>
    </source>
</evidence>
<dbReference type="AlphaFoldDB" id="A0A4U0X2S2"/>
<dbReference type="STRING" id="329884.A0A4U0X2S2"/>
<evidence type="ECO:0000313" key="4">
    <source>
        <dbReference type="EMBL" id="TKA70602.1"/>
    </source>
</evidence>
<gene>
    <name evidence="4" type="ORF">B0A55_06701</name>
</gene>
<dbReference type="EMBL" id="NAJQ01000391">
    <property type="protein sequence ID" value="TKA70602.1"/>
    <property type="molecule type" value="Genomic_DNA"/>
</dbReference>
<comment type="caution">
    <text evidence="4">The sequence shown here is derived from an EMBL/GenBank/DDBJ whole genome shotgun (WGS) entry which is preliminary data.</text>
</comment>
<dbReference type="Proteomes" id="UP000309340">
    <property type="component" value="Unassembled WGS sequence"/>
</dbReference>
<dbReference type="PANTHER" id="PTHR15665">
    <property type="entry name" value="ASTEROID PROTEIN"/>
    <property type="match status" value="1"/>
</dbReference>
<organism evidence="4 5">
    <name type="scientific">Friedmanniomyces simplex</name>
    <dbReference type="NCBI Taxonomy" id="329884"/>
    <lineage>
        <taxon>Eukaryota</taxon>
        <taxon>Fungi</taxon>
        <taxon>Dikarya</taxon>
        <taxon>Ascomycota</taxon>
        <taxon>Pezizomycotina</taxon>
        <taxon>Dothideomycetes</taxon>
        <taxon>Dothideomycetidae</taxon>
        <taxon>Mycosphaerellales</taxon>
        <taxon>Teratosphaeriaceae</taxon>
        <taxon>Friedmanniomyces</taxon>
    </lineage>
</organism>
<evidence type="ECO:0000256" key="1">
    <source>
        <dbReference type="ARBA" id="ARBA00007398"/>
    </source>
</evidence>
<feature type="domain" description="Asteroid" evidence="3">
    <location>
        <begin position="149"/>
        <end position="395"/>
    </location>
</feature>
<reference evidence="4 5" key="1">
    <citation type="submission" date="2017-03" db="EMBL/GenBank/DDBJ databases">
        <title>Genomes of endolithic fungi from Antarctica.</title>
        <authorList>
            <person name="Coleine C."/>
            <person name="Masonjones S."/>
            <person name="Stajich J.E."/>
        </authorList>
    </citation>
    <scope>NUCLEOTIDE SEQUENCE [LARGE SCALE GENOMIC DNA]</scope>
    <source>
        <strain evidence="4 5">CCFEE 5184</strain>
    </source>
</reference>
<proteinExistence type="inferred from homology"/>
<dbReference type="OrthoDB" id="5297549at2759"/>
<dbReference type="InterPro" id="IPR039436">
    <property type="entry name" value="Asteroid_dom"/>
</dbReference>
<dbReference type="PANTHER" id="PTHR15665:SF1">
    <property type="entry name" value="PROTEIN ASTEROID HOMOLOG 1"/>
    <property type="match status" value="1"/>
</dbReference>
<dbReference type="InterPro" id="IPR029060">
    <property type="entry name" value="PIN-like_dom_sf"/>
</dbReference>
<protein>
    <recommendedName>
        <fullName evidence="3">Asteroid domain-containing protein</fullName>
    </recommendedName>
</protein>
<sequence>MGIPAFFSRMTAAGYAECSKEIGHRGERAHTYAIIDAPAFAYYILGIAEENSNSSGSTGTQIGSAATYADCALAAVQWLEDLEKYGIIVEAIFFDGALPATKRSTRVKRLTQLAVDVDLYRKRHEKLLTRKASDGELAEFRRTQRDLIPPFLVPAVQEALLSSRFKNIVFGCPGEADDFCVAAARKAGKSHPGHRVAIFTNDSDLAVFNSGVETRINLLNTFEIHKNNDTGDYITATQFWPARIAARIRCSNLIELAFHLSQNPGDSVAKVLTWIEPGKLPRDRAFQKFSDIYEARVEHILAQMQIEEPERQLRLGLDARVAELIHQARTKTGLTARSPDFEIFLPFLIEDSSRASAWRIGSAIRDVAYKILLDACECPKNAILEHKRVGNGINSRKTTGVSDKMFQAELHRLKKYFSCGSAWELPCTVAERWRFAITKLMAAEFEREDMMLPRPEELIVVLRGYPCTHWHNVQLSTFFQAMFYSLRLLLQVMRYADRTNERDKKERISDPKKLFKPLLNLLEGMPGIADFLQPDPDMEKTVSEAEWTERFEVCLRFIDENRRPYASEAEKRMKKERKEKKKHKKIFSRETGAKKLTKLATVDESEEDELDGNPFAALARE</sequence>
<evidence type="ECO:0000313" key="5">
    <source>
        <dbReference type="Proteomes" id="UP000309340"/>
    </source>
</evidence>
<evidence type="ECO:0000259" key="3">
    <source>
        <dbReference type="Pfam" id="PF12813"/>
    </source>
</evidence>
<dbReference type="Gene3D" id="3.40.50.1010">
    <property type="entry name" value="5'-nuclease"/>
    <property type="match status" value="1"/>
</dbReference>
<dbReference type="Pfam" id="PF12813">
    <property type="entry name" value="XPG_I_2"/>
    <property type="match status" value="1"/>
</dbReference>
<feature type="region of interest" description="Disordered" evidence="2">
    <location>
        <begin position="568"/>
        <end position="587"/>
    </location>
</feature>
<dbReference type="SUPFAM" id="SSF88723">
    <property type="entry name" value="PIN domain-like"/>
    <property type="match status" value="1"/>
</dbReference>
<dbReference type="InterPro" id="IPR026832">
    <property type="entry name" value="Asteroid"/>
</dbReference>
<name>A0A4U0X2S2_9PEZI</name>
<comment type="similarity">
    <text evidence="1">Belongs to the asteroid family.</text>
</comment>
<feature type="region of interest" description="Disordered" evidence="2">
    <location>
        <begin position="598"/>
        <end position="621"/>
    </location>
</feature>
<accession>A0A4U0X2S2</accession>
<keyword evidence="5" id="KW-1185">Reference proteome</keyword>